<keyword evidence="7" id="KW-1185">Reference proteome</keyword>
<feature type="domain" description="GST N-terminal" evidence="4">
    <location>
        <begin position="2"/>
        <end position="79"/>
    </location>
</feature>
<dbReference type="SFLD" id="SFLDG00358">
    <property type="entry name" value="Main_(cytGST)"/>
    <property type="match status" value="1"/>
</dbReference>
<dbReference type="InterPro" id="IPR004046">
    <property type="entry name" value="GST_C"/>
</dbReference>
<dbReference type="SUPFAM" id="SSF47616">
    <property type="entry name" value="GST C-terminal domain-like"/>
    <property type="match status" value="1"/>
</dbReference>
<sequence>MVFGTLHTFPGDQCRTIAIKAVAKHNGLDLDIREMPRTSDHLSISKLGKVPAFQGADGFKLFECMAIALYVTSQNEQTTLLGGNKKEYAEVIKWMSFFNTEIVILMTQMLLPQLGIIPYDKDQVELFTNMTQRSVDVVEEYLQNREFLVGEQLSLADLFCAGNISLGFQFFYGKAWRQQNPNVSRWYEMICHQPIYEAVTEKFQLLDEPKLTNNPPEKKPEIPQPTTETAPGNVDAVAIEATQT</sequence>
<dbReference type="SUPFAM" id="SSF52833">
    <property type="entry name" value="Thioredoxin-like"/>
    <property type="match status" value="1"/>
</dbReference>
<comment type="caution">
    <text evidence="6">The sequence shown here is derived from an EMBL/GenBank/DDBJ whole genome shotgun (WGS) entry which is preliminary data.</text>
</comment>
<feature type="domain" description="GST C-terminal" evidence="5">
    <location>
        <begin position="84"/>
        <end position="222"/>
    </location>
</feature>
<evidence type="ECO:0000256" key="1">
    <source>
        <dbReference type="ARBA" id="ARBA00007409"/>
    </source>
</evidence>
<comment type="similarity">
    <text evidence="1 2">Belongs to the GST superfamily.</text>
</comment>
<proteinExistence type="inferred from homology"/>
<dbReference type="FunFam" id="1.20.1050.10:FF:000006">
    <property type="entry name" value="Elongation factor 1 gamma"/>
    <property type="match status" value="1"/>
</dbReference>
<organism evidence="6 7">
    <name type="scientific">Penicillium canescens</name>
    <dbReference type="NCBI Taxonomy" id="5083"/>
    <lineage>
        <taxon>Eukaryota</taxon>
        <taxon>Fungi</taxon>
        <taxon>Dikarya</taxon>
        <taxon>Ascomycota</taxon>
        <taxon>Pezizomycotina</taxon>
        <taxon>Eurotiomycetes</taxon>
        <taxon>Eurotiomycetidae</taxon>
        <taxon>Eurotiales</taxon>
        <taxon>Aspergillaceae</taxon>
        <taxon>Penicillium</taxon>
    </lineage>
</organism>
<dbReference type="PANTHER" id="PTHR43986">
    <property type="entry name" value="ELONGATION FACTOR 1-GAMMA"/>
    <property type="match status" value="1"/>
</dbReference>
<dbReference type="PROSITE" id="PS50404">
    <property type="entry name" value="GST_NTER"/>
    <property type="match status" value="1"/>
</dbReference>
<feature type="compositionally biased region" description="Basic and acidic residues" evidence="3">
    <location>
        <begin position="209"/>
        <end position="221"/>
    </location>
</feature>
<dbReference type="Proteomes" id="UP001219568">
    <property type="component" value="Unassembled WGS sequence"/>
</dbReference>
<dbReference type="CDD" id="cd03044">
    <property type="entry name" value="GST_N_EF1Bgamma"/>
    <property type="match status" value="1"/>
</dbReference>
<feature type="region of interest" description="Disordered" evidence="3">
    <location>
        <begin position="209"/>
        <end position="244"/>
    </location>
</feature>
<gene>
    <name evidence="6" type="ORF">N7460_013406</name>
</gene>
<evidence type="ECO:0000256" key="2">
    <source>
        <dbReference type="RuleBase" id="RU003494"/>
    </source>
</evidence>
<name>A0AAD6HZP7_PENCN</name>
<protein>
    <recommendedName>
        <fullName evidence="8">Glutathione S-transferase</fullName>
    </recommendedName>
</protein>
<dbReference type="Pfam" id="PF00043">
    <property type="entry name" value="GST_C"/>
    <property type="match status" value="1"/>
</dbReference>
<dbReference type="AlphaFoldDB" id="A0AAD6HZP7"/>
<dbReference type="InterPro" id="IPR040079">
    <property type="entry name" value="Glutathione_S-Trfase"/>
</dbReference>
<evidence type="ECO:0000313" key="6">
    <source>
        <dbReference type="EMBL" id="KAJ6023011.1"/>
    </source>
</evidence>
<dbReference type="InterPro" id="IPR010987">
    <property type="entry name" value="Glutathione-S-Trfase_C-like"/>
</dbReference>
<dbReference type="InterPro" id="IPR036282">
    <property type="entry name" value="Glutathione-S-Trfase_C_sf"/>
</dbReference>
<evidence type="ECO:0000256" key="3">
    <source>
        <dbReference type="SAM" id="MobiDB-lite"/>
    </source>
</evidence>
<reference evidence="6" key="1">
    <citation type="journal article" date="2023" name="IMA Fungus">
        <title>Comparative genomic study of the Penicillium genus elucidates a diverse pangenome and 15 lateral gene transfer events.</title>
        <authorList>
            <person name="Petersen C."/>
            <person name="Sorensen T."/>
            <person name="Nielsen M.R."/>
            <person name="Sondergaard T.E."/>
            <person name="Sorensen J.L."/>
            <person name="Fitzpatrick D.A."/>
            <person name="Frisvad J.C."/>
            <person name="Nielsen K.L."/>
        </authorList>
    </citation>
    <scope>NUCLEOTIDE SEQUENCE</scope>
    <source>
        <strain evidence="6">IBT 15450</strain>
    </source>
</reference>
<dbReference type="CDD" id="cd03181">
    <property type="entry name" value="GST_C_EF1Bgamma_like"/>
    <property type="match status" value="1"/>
</dbReference>
<dbReference type="Gene3D" id="3.40.30.10">
    <property type="entry name" value="Glutaredoxin"/>
    <property type="match status" value="1"/>
</dbReference>
<evidence type="ECO:0000259" key="4">
    <source>
        <dbReference type="PROSITE" id="PS50404"/>
    </source>
</evidence>
<dbReference type="FunFam" id="3.40.30.10:FF:000142">
    <property type="entry name" value="Elongation factor 1 gamma"/>
    <property type="match status" value="1"/>
</dbReference>
<dbReference type="Pfam" id="PF02798">
    <property type="entry name" value="GST_N"/>
    <property type="match status" value="1"/>
</dbReference>
<dbReference type="InterPro" id="IPR036249">
    <property type="entry name" value="Thioredoxin-like_sf"/>
</dbReference>
<dbReference type="GO" id="GO:0005737">
    <property type="term" value="C:cytoplasm"/>
    <property type="evidence" value="ECO:0007669"/>
    <property type="project" value="TreeGrafter"/>
</dbReference>
<dbReference type="PANTHER" id="PTHR43986:SF1">
    <property type="entry name" value="ELONGATION FACTOR 1-GAMMA"/>
    <property type="match status" value="1"/>
</dbReference>
<dbReference type="PROSITE" id="PS50405">
    <property type="entry name" value="GST_CTER"/>
    <property type="match status" value="1"/>
</dbReference>
<dbReference type="EMBL" id="JAQJZL010000016">
    <property type="protein sequence ID" value="KAJ6023011.1"/>
    <property type="molecule type" value="Genomic_DNA"/>
</dbReference>
<dbReference type="Gene3D" id="1.20.1050.10">
    <property type="match status" value="1"/>
</dbReference>
<dbReference type="SFLD" id="SFLDS00019">
    <property type="entry name" value="Glutathione_Transferase_(cytos"/>
    <property type="match status" value="1"/>
</dbReference>
<evidence type="ECO:0000313" key="7">
    <source>
        <dbReference type="Proteomes" id="UP001219568"/>
    </source>
</evidence>
<reference evidence="6" key="2">
    <citation type="submission" date="2023-01" db="EMBL/GenBank/DDBJ databases">
        <authorList>
            <person name="Petersen C."/>
        </authorList>
    </citation>
    <scope>NUCLEOTIDE SEQUENCE</scope>
    <source>
        <strain evidence="6">IBT 15450</strain>
    </source>
</reference>
<dbReference type="GO" id="GO:0005634">
    <property type="term" value="C:nucleus"/>
    <property type="evidence" value="ECO:0007669"/>
    <property type="project" value="TreeGrafter"/>
</dbReference>
<dbReference type="InterPro" id="IPR050802">
    <property type="entry name" value="EF-GSTs"/>
</dbReference>
<evidence type="ECO:0008006" key="8">
    <source>
        <dbReference type="Google" id="ProtNLM"/>
    </source>
</evidence>
<evidence type="ECO:0000259" key="5">
    <source>
        <dbReference type="PROSITE" id="PS50405"/>
    </source>
</evidence>
<dbReference type="InterPro" id="IPR004045">
    <property type="entry name" value="Glutathione_S-Trfase_N"/>
</dbReference>
<accession>A0AAD6HZP7</accession>